<evidence type="ECO:0000256" key="1">
    <source>
        <dbReference type="SAM" id="MobiDB-lite"/>
    </source>
</evidence>
<evidence type="ECO:0000313" key="4">
    <source>
        <dbReference type="Proteomes" id="UP001151081"/>
    </source>
</evidence>
<dbReference type="EMBL" id="JAGTJJ010000081">
    <property type="protein sequence ID" value="MDC3988732.1"/>
    <property type="molecule type" value="Genomic_DNA"/>
</dbReference>
<evidence type="ECO:0000259" key="2">
    <source>
        <dbReference type="Pfam" id="PF00144"/>
    </source>
</evidence>
<dbReference type="InterPro" id="IPR012338">
    <property type="entry name" value="Beta-lactam/transpept-like"/>
</dbReference>
<dbReference type="InterPro" id="IPR001466">
    <property type="entry name" value="Beta-lactam-related"/>
</dbReference>
<sequence>MEPTGPSAPAASATPTAAPEAPAPQAVAGERLAADTPKTTVAGNTFIAPSGWKISVKGPATILEAPEPGSRIALVDVQAKDADAAVALAWAAYGAEKKWPLKATVDAPDKDGWTRIKIYDYQTSPNEKRDVGAMARFANDTWTVVIYDMDQAVGEKRGSQVGLIYGRLLPKGRARESFAGKTANTLDPARIAALGKFVETAQQKLGVPGVSVGLIQGGKVVFAGGFGARELGKKQPVDADTKYIIASNTKALTTLMLAKLVEEKKLTWETPATSLFPSFKLGDADTTSRVLVKHLICACTGMPRQDLEWIFQFQGVTPDSALGTLATMQPTSKFGELFQYSNPLAAAAGFLGGHVAFPKLELGKAYDEAMRTRVFEPLGMKGATFDFKRAQTGNYAVPHAQDIDGKPARAIAAVNDAVIPVRPAGGAWATVNDVLKYVQMELAEGKLPDGKPYIEKDILLARRAPQVAINTDATYGMGLMVDKKWGVTVVHHGGDLIGFHSDMMWLPEHGVGAVVLTNGDPGWLIRSIFQRKLLEVLFDGKAEADTEVATMGKMYFEQMAAERKLLTSPADAAESKKLAAHYTNAALGDVKVSRAGAATIFDFGEWKSEVATKKNPDGTISFVTTTPGMIGVEFVVGGGAKRTLTIRDAQHEYVFNEK</sequence>
<dbReference type="Proteomes" id="UP001151081">
    <property type="component" value="Unassembled WGS sequence"/>
</dbReference>
<dbReference type="PANTHER" id="PTHR46825">
    <property type="entry name" value="D-ALANYL-D-ALANINE-CARBOXYPEPTIDASE/ENDOPEPTIDASE AMPH"/>
    <property type="match status" value="1"/>
</dbReference>
<dbReference type="AlphaFoldDB" id="A0A9X4B014"/>
<dbReference type="InterPro" id="IPR050491">
    <property type="entry name" value="AmpC-like"/>
</dbReference>
<name>A0A9X4B014_9BACT</name>
<gene>
    <name evidence="3" type="ORF">KEG57_50165</name>
</gene>
<accession>A0A9X4B014</accession>
<feature type="domain" description="Beta-lactamase-related" evidence="2">
    <location>
        <begin position="197"/>
        <end position="522"/>
    </location>
</feature>
<dbReference type="Gene3D" id="3.40.710.10">
    <property type="entry name" value="DD-peptidase/beta-lactamase superfamily"/>
    <property type="match status" value="1"/>
</dbReference>
<proteinExistence type="predicted"/>
<reference evidence="3 4" key="1">
    <citation type="submission" date="2021-04" db="EMBL/GenBank/DDBJ databases">
        <title>Genome analysis of Polyangium sp.</title>
        <authorList>
            <person name="Li Y."/>
            <person name="Wang J."/>
        </authorList>
    </citation>
    <scope>NUCLEOTIDE SEQUENCE [LARGE SCALE GENOMIC DNA]</scope>
    <source>
        <strain evidence="3 4">SDU14</strain>
    </source>
</reference>
<dbReference type="Pfam" id="PF00144">
    <property type="entry name" value="Beta-lactamase"/>
    <property type="match status" value="1"/>
</dbReference>
<dbReference type="PANTHER" id="PTHR46825:SF15">
    <property type="entry name" value="BETA-LACTAMASE-RELATED DOMAIN-CONTAINING PROTEIN"/>
    <property type="match status" value="1"/>
</dbReference>
<protein>
    <submittedName>
        <fullName evidence="3">Beta-lactamase family protein</fullName>
    </submittedName>
</protein>
<evidence type="ECO:0000313" key="3">
    <source>
        <dbReference type="EMBL" id="MDC3988732.1"/>
    </source>
</evidence>
<keyword evidence="4" id="KW-1185">Reference proteome</keyword>
<comment type="caution">
    <text evidence="3">The sequence shown here is derived from an EMBL/GenBank/DDBJ whole genome shotgun (WGS) entry which is preliminary data.</text>
</comment>
<dbReference type="SUPFAM" id="SSF56601">
    <property type="entry name" value="beta-lactamase/transpeptidase-like"/>
    <property type="match status" value="1"/>
</dbReference>
<organism evidence="3 4">
    <name type="scientific">Polyangium jinanense</name>
    <dbReference type="NCBI Taxonomy" id="2829994"/>
    <lineage>
        <taxon>Bacteria</taxon>
        <taxon>Pseudomonadati</taxon>
        <taxon>Myxococcota</taxon>
        <taxon>Polyangia</taxon>
        <taxon>Polyangiales</taxon>
        <taxon>Polyangiaceae</taxon>
        <taxon>Polyangium</taxon>
    </lineage>
</organism>
<feature type="region of interest" description="Disordered" evidence="1">
    <location>
        <begin position="1"/>
        <end position="25"/>
    </location>
</feature>
<dbReference type="RefSeq" id="WP_272459904.1">
    <property type="nucleotide sequence ID" value="NZ_JAGTJJ010000081.1"/>
</dbReference>